<dbReference type="OrthoDB" id="9806163at2"/>
<feature type="signal peptide" evidence="2">
    <location>
        <begin position="1"/>
        <end position="27"/>
    </location>
</feature>
<dbReference type="EMBL" id="SMCS01000002">
    <property type="protein sequence ID" value="TCV96353.1"/>
    <property type="molecule type" value="Genomic_DNA"/>
</dbReference>
<evidence type="ECO:0000259" key="3">
    <source>
        <dbReference type="SMART" id="SM00939"/>
    </source>
</evidence>
<dbReference type="Proteomes" id="UP000295645">
    <property type="component" value="Unassembled WGS sequence"/>
</dbReference>
<dbReference type="GO" id="GO:0008239">
    <property type="term" value="F:dipeptidyl-peptidase activity"/>
    <property type="evidence" value="ECO:0007669"/>
    <property type="project" value="InterPro"/>
</dbReference>
<evidence type="ECO:0000313" key="4">
    <source>
        <dbReference type="EMBL" id="TCV96353.1"/>
    </source>
</evidence>
<dbReference type="Gene3D" id="2.60.120.260">
    <property type="entry name" value="Galactose-binding domain-like"/>
    <property type="match status" value="1"/>
</dbReference>
<name>A0A4R3YYC3_9GAMM</name>
<dbReference type="SMART" id="SM00939">
    <property type="entry name" value="PepX_C"/>
    <property type="match status" value="1"/>
</dbReference>
<feature type="domain" description="Xaa-Pro dipeptidyl-peptidase C-terminal" evidence="3">
    <location>
        <begin position="398"/>
        <end position="653"/>
    </location>
</feature>
<dbReference type="InterPro" id="IPR029058">
    <property type="entry name" value="AB_hydrolase_fold"/>
</dbReference>
<accession>A0A4R3YYC3</accession>
<dbReference type="InterPro" id="IPR013736">
    <property type="entry name" value="Xaa-Pro_dipept_C"/>
</dbReference>
<dbReference type="SUPFAM" id="SSF53474">
    <property type="entry name" value="alpha/beta-Hydrolases"/>
    <property type="match status" value="1"/>
</dbReference>
<proteinExistence type="predicted"/>
<feature type="chain" id="PRO_5020199106" description="Xaa-Pro dipeptidyl-peptidase C-terminal domain-containing protein" evidence="2">
    <location>
        <begin position="28"/>
        <end position="662"/>
    </location>
</feature>
<reference evidence="4 5" key="1">
    <citation type="submission" date="2019-03" db="EMBL/GenBank/DDBJ databases">
        <title>Above-ground endophytic microbial communities from plants in different locations in the United States.</title>
        <authorList>
            <person name="Frank C."/>
        </authorList>
    </citation>
    <scope>NUCLEOTIDE SEQUENCE [LARGE SCALE GENOMIC DNA]</scope>
    <source>
        <strain evidence="4 5">LP_13_YM</strain>
    </source>
</reference>
<protein>
    <recommendedName>
        <fullName evidence="3">Xaa-Pro dipeptidyl-peptidase C-terminal domain-containing protein</fullName>
    </recommendedName>
</protein>
<organism evidence="4 5">
    <name type="scientific">Luteibacter rhizovicinus</name>
    <dbReference type="NCBI Taxonomy" id="242606"/>
    <lineage>
        <taxon>Bacteria</taxon>
        <taxon>Pseudomonadati</taxon>
        <taxon>Pseudomonadota</taxon>
        <taxon>Gammaproteobacteria</taxon>
        <taxon>Lysobacterales</taxon>
        <taxon>Rhodanobacteraceae</taxon>
        <taxon>Luteibacter</taxon>
    </lineage>
</organism>
<gene>
    <name evidence="4" type="ORF">EC912_102704</name>
</gene>
<dbReference type="InterPro" id="IPR008979">
    <property type="entry name" value="Galactose-bd-like_sf"/>
</dbReference>
<dbReference type="Gene3D" id="3.40.50.1820">
    <property type="entry name" value="alpha/beta hydrolase"/>
    <property type="match status" value="1"/>
</dbReference>
<dbReference type="RefSeq" id="WP_132142543.1">
    <property type="nucleotide sequence ID" value="NZ_SMCS01000002.1"/>
</dbReference>
<dbReference type="SUPFAM" id="SSF49785">
    <property type="entry name" value="Galactose-binding domain-like"/>
    <property type="match status" value="1"/>
</dbReference>
<dbReference type="InterPro" id="IPR000383">
    <property type="entry name" value="Xaa-Pro-like_dom"/>
</dbReference>
<evidence type="ECO:0000256" key="1">
    <source>
        <dbReference type="ARBA" id="ARBA00022801"/>
    </source>
</evidence>
<evidence type="ECO:0000256" key="2">
    <source>
        <dbReference type="SAM" id="SignalP"/>
    </source>
</evidence>
<evidence type="ECO:0000313" key="5">
    <source>
        <dbReference type="Proteomes" id="UP000295645"/>
    </source>
</evidence>
<dbReference type="AlphaFoldDB" id="A0A4R3YYC3"/>
<dbReference type="Pfam" id="PF08530">
    <property type="entry name" value="PepX_C"/>
    <property type="match status" value="1"/>
</dbReference>
<sequence length="662" mass="73180">MRPLRPALSSAGTALSFGAATFLLALAQPVAAQAVQTPEQKALVAKRNDIEKQLGDIAVIDRKVMVKMRDGKRMAADVYRPKDATGKVPAIFVRTPYNFNFWDVKIGAPRDMSRELAAVKRGYAYVEMNERGHYFSEGNYEILGAPVTDGTDAVRWMTSQPWSNGKVGTTGCSSTAEWQLAVVAQNEPGLAAFNVQGFGAGVGRVGPYYEQGNWYRGGAVQMLFIDWLYGEQNQVRPMFPSNASQADLIRASKAFDLDPAMPPVDWNKAFWHLPVKDIMKSIDAPKGIFADAMDVPTGGNMIARTPNSPAWYKGGLWHDNMQVKKPGLWFMSWFDVSVSPNLAAYNHVRATAPKAIADQQYAIIAPVLHCAYTRATEHTMIGDLDVGDARFDYDGLVYGWFDRFLKGQDSEVLAKQPKVMYYVMGENKWRNSPTWPPAGAITRDLFFTSEGKANTLYGDGKLVAAAGDTDRPDTFVYDPANPVPTFGGGGCCQGTAVKFGSFDQTSQEARNDVLVYDSEPFSEGTEVSGPITVTLYVSSSAKDTDFTFKVMDVYPDGKAFNLTENIQRMRYREGYEKPPVWMKDGEVYKVTFQPIDTSNFFFPGHKLRVAVSSSNFPRFDRNLNTGGNNYDEAKGVIAHNAVHHDTAHPSKITFTVVPRAQP</sequence>
<keyword evidence="2" id="KW-0732">Signal</keyword>
<keyword evidence="1" id="KW-0378">Hydrolase</keyword>
<comment type="caution">
    <text evidence="4">The sequence shown here is derived from an EMBL/GenBank/DDBJ whole genome shotgun (WGS) entry which is preliminary data.</text>
</comment>
<dbReference type="NCBIfam" id="TIGR00976">
    <property type="entry name" value="CocE_NonD"/>
    <property type="match status" value="2"/>
</dbReference>
<dbReference type="InterPro" id="IPR005674">
    <property type="entry name" value="CocE/Ser_esterase"/>
</dbReference>
<dbReference type="Gene3D" id="1.10.3020.10">
    <property type="entry name" value="alpha-amino acid ester hydrolase ( Helical cap domain)"/>
    <property type="match status" value="1"/>
</dbReference>
<dbReference type="Pfam" id="PF02129">
    <property type="entry name" value="Peptidase_S15"/>
    <property type="match status" value="1"/>
</dbReference>
<keyword evidence="5" id="KW-1185">Reference proteome</keyword>